<keyword evidence="4" id="KW-1185">Reference proteome</keyword>
<evidence type="ECO:0000313" key="3">
    <source>
        <dbReference type="EMBL" id="EMZ37555.1"/>
    </source>
</evidence>
<dbReference type="PATRIC" id="fig|1235802.3.peg.392"/>
<name>N2BGL5_9FIRM</name>
<dbReference type="eggNOG" id="COG0438">
    <property type="taxonomic scope" value="Bacteria"/>
</dbReference>
<dbReference type="GO" id="GO:0016757">
    <property type="term" value="F:glycosyltransferase activity"/>
    <property type="evidence" value="ECO:0007669"/>
    <property type="project" value="InterPro"/>
</dbReference>
<accession>N2BGL5</accession>
<dbReference type="SUPFAM" id="SSF53756">
    <property type="entry name" value="UDP-Glycosyltransferase/glycogen phosphorylase"/>
    <property type="match status" value="1"/>
</dbReference>
<dbReference type="STRING" id="1235802.C823_00370"/>
<evidence type="ECO:0000256" key="1">
    <source>
        <dbReference type="ARBA" id="ARBA00022679"/>
    </source>
</evidence>
<dbReference type="InterPro" id="IPR001296">
    <property type="entry name" value="Glyco_trans_1"/>
</dbReference>
<organism evidence="3 4">
    <name type="scientific">Eubacterium plexicaudatum ASF492</name>
    <dbReference type="NCBI Taxonomy" id="1235802"/>
    <lineage>
        <taxon>Bacteria</taxon>
        <taxon>Bacillati</taxon>
        <taxon>Bacillota</taxon>
        <taxon>Clostridia</taxon>
        <taxon>Eubacteriales</taxon>
        <taxon>Eubacteriaceae</taxon>
        <taxon>Eubacterium</taxon>
    </lineage>
</organism>
<reference evidence="3 4" key="1">
    <citation type="journal article" date="2014" name="Genome Announc.">
        <title>Draft genome sequences of the altered schaedler flora, a defined bacterial community from gnotobiotic mice.</title>
        <authorList>
            <person name="Wannemuehler M.J."/>
            <person name="Overstreet A.M."/>
            <person name="Ward D.V."/>
            <person name="Phillips G.J."/>
        </authorList>
    </citation>
    <scope>NUCLEOTIDE SEQUENCE [LARGE SCALE GENOMIC DNA]</scope>
    <source>
        <strain evidence="3 4">ASF492</strain>
    </source>
</reference>
<keyword evidence="1" id="KW-0808">Transferase</keyword>
<dbReference type="GO" id="GO:0009103">
    <property type="term" value="P:lipopolysaccharide biosynthetic process"/>
    <property type="evidence" value="ECO:0007669"/>
    <property type="project" value="TreeGrafter"/>
</dbReference>
<dbReference type="OrthoDB" id="1765141at2"/>
<dbReference type="EMBL" id="AQFT01000011">
    <property type="protein sequence ID" value="EMZ37555.1"/>
    <property type="molecule type" value="Genomic_DNA"/>
</dbReference>
<dbReference type="Proteomes" id="UP000012589">
    <property type="component" value="Unassembled WGS sequence"/>
</dbReference>
<sequence length="390" mass="45540">MKYDEKLSKDYRITILSLSWRDIKSPAAGGAEVHTHEMLSRADSKKYRIIHIAPYFEGLKKAECIDHIHYIRKGNIFTVIWYAFFYYQKNKDYINYVIDQCNTHRFFSPLWVRKEKRIFYILQLTREIWDINLKFPFSKIGKYTENFLLKMNKNDFTITESLSTKNNLIQVGFQPRKIKVIPVGMNFAPWEPEEFKKKESEPVFIYVGRYAKYKGINVAIKALGKIRKKYPKAKLWIVGKSDEAYIADCLMPICRKYKLTWGKKEEDADIVSWGFVSEQKKLELLSRATALLFPSIREGWGIPVTEAANVGTPSIVFDSPGIRDAVDFGRAGYLCKKNTLSGLSKQMLLAIDDQQLYLQKRQAAYEFSKQFLWEKTGSMFDEFITSISKK</sequence>
<feature type="domain" description="Glycosyl transferase family 1" evidence="2">
    <location>
        <begin position="193"/>
        <end position="366"/>
    </location>
</feature>
<dbReference type="Gene3D" id="3.40.50.2000">
    <property type="entry name" value="Glycogen Phosphorylase B"/>
    <property type="match status" value="2"/>
</dbReference>
<protein>
    <recommendedName>
        <fullName evidence="2">Glycosyl transferase family 1 domain-containing protein</fullName>
    </recommendedName>
</protein>
<dbReference type="PANTHER" id="PTHR46401:SF2">
    <property type="entry name" value="GLYCOSYLTRANSFERASE WBBK-RELATED"/>
    <property type="match status" value="1"/>
</dbReference>
<evidence type="ECO:0000259" key="2">
    <source>
        <dbReference type="Pfam" id="PF00534"/>
    </source>
</evidence>
<comment type="caution">
    <text evidence="3">The sequence shown here is derived from an EMBL/GenBank/DDBJ whole genome shotgun (WGS) entry which is preliminary data.</text>
</comment>
<dbReference type="AlphaFoldDB" id="N2BGL5"/>
<dbReference type="Pfam" id="PF00534">
    <property type="entry name" value="Glycos_transf_1"/>
    <property type="match status" value="1"/>
</dbReference>
<gene>
    <name evidence="3" type="ORF">C823_00370</name>
</gene>
<dbReference type="CDD" id="cd03801">
    <property type="entry name" value="GT4_PimA-like"/>
    <property type="match status" value="1"/>
</dbReference>
<dbReference type="PANTHER" id="PTHR46401">
    <property type="entry name" value="GLYCOSYLTRANSFERASE WBBK-RELATED"/>
    <property type="match status" value="1"/>
</dbReference>
<evidence type="ECO:0000313" key="4">
    <source>
        <dbReference type="Proteomes" id="UP000012589"/>
    </source>
</evidence>
<dbReference type="HOGENOM" id="CLU_009583_2_2_9"/>
<proteinExistence type="predicted"/>